<keyword evidence="3" id="KW-1185">Reference proteome</keyword>
<sequence length="111" mass="12931">MAKENVIKNNLYKYSVSAMCKVLQLSRSTYYYEAKQKESENILEAPIMKIFKDSRSNYGARKIKIELEKEGYQVSGRKISRIMRASGLISKYLLHSLNLMLINVMNLKFLI</sequence>
<evidence type="ECO:0000313" key="3">
    <source>
        <dbReference type="Proteomes" id="UP000008467"/>
    </source>
</evidence>
<evidence type="ECO:0000313" key="2">
    <source>
        <dbReference type="EMBL" id="ADZ83150.1"/>
    </source>
</evidence>
<dbReference type="InterPro" id="IPR050900">
    <property type="entry name" value="Transposase_IS3/IS150/IS904"/>
</dbReference>
<dbReference type="KEGG" id="cle:Clole_1424"/>
<dbReference type="Pfam" id="PF13276">
    <property type="entry name" value="HTH_21"/>
    <property type="match status" value="1"/>
</dbReference>
<protein>
    <recommendedName>
        <fullName evidence="1">HTH-like domain-containing protein</fullName>
    </recommendedName>
</protein>
<dbReference type="PANTHER" id="PTHR46889:SF4">
    <property type="entry name" value="TRANSPOSASE INSO FOR INSERTION SEQUENCE ELEMENT IS911B-RELATED"/>
    <property type="match status" value="1"/>
</dbReference>
<organism evidence="2 3">
    <name type="scientific">Cellulosilyticum lentocellum (strain ATCC 49066 / DSM 5427 / NCIMB 11756 / RHM5)</name>
    <name type="common">Clostridium lentocellum</name>
    <dbReference type="NCBI Taxonomy" id="642492"/>
    <lineage>
        <taxon>Bacteria</taxon>
        <taxon>Bacillati</taxon>
        <taxon>Bacillota</taxon>
        <taxon>Clostridia</taxon>
        <taxon>Lachnospirales</taxon>
        <taxon>Cellulosilyticaceae</taxon>
        <taxon>Cellulosilyticum</taxon>
    </lineage>
</organism>
<dbReference type="STRING" id="642492.Clole_1424"/>
<dbReference type="InterPro" id="IPR025948">
    <property type="entry name" value="HTH-like_dom"/>
</dbReference>
<gene>
    <name evidence="2" type="ordered locus">Clole_1424</name>
</gene>
<dbReference type="HOGENOM" id="CLU_027402_21_3_9"/>
<dbReference type="PANTHER" id="PTHR46889">
    <property type="entry name" value="TRANSPOSASE INSF FOR INSERTION SEQUENCE IS3B-RELATED"/>
    <property type="match status" value="1"/>
</dbReference>
<dbReference type="EMBL" id="CP002582">
    <property type="protein sequence ID" value="ADZ83150.1"/>
    <property type="molecule type" value="Genomic_DNA"/>
</dbReference>
<evidence type="ECO:0000259" key="1">
    <source>
        <dbReference type="Pfam" id="PF13276"/>
    </source>
</evidence>
<proteinExistence type="predicted"/>
<accession>F2JIZ1</accession>
<name>F2JIZ1_CELLD</name>
<feature type="domain" description="HTH-like" evidence="1">
    <location>
        <begin position="40"/>
        <end position="92"/>
    </location>
</feature>
<reference evidence="2 3" key="1">
    <citation type="journal article" date="2011" name="J. Bacteriol.">
        <title>Complete genome sequence of the cellulose-degrading bacterium Cellulosilyticum lentocellum.</title>
        <authorList>
            <consortium name="US DOE Joint Genome Institute"/>
            <person name="Miller D.A."/>
            <person name="Suen G."/>
            <person name="Bruce D."/>
            <person name="Copeland A."/>
            <person name="Cheng J.F."/>
            <person name="Detter C."/>
            <person name="Goodwin L.A."/>
            <person name="Han C.S."/>
            <person name="Hauser L.J."/>
            <person name="Land M.L."/>
            <person name="Lapidus A."/>
            <person name="Lucas S."/>
            <person name="Meincke L."/>
            <person name="Pitluck S."/>
            <person name="Tapia R."/>
            <person name="Teshima H."/>
            <person name="Woyke T."/>
            <person name="Fox B.G."/>
            <person name="Angert E.R."/>
            <person name="Currie C.R."/>
        </authorList>
    </citation>
    <scope>NUCLEOTIDE SEQUENCE [LARGE SCALE GENOMIC DNA]</scope>
    <source>
        <strain evidence="3">ATCC 49066 / DSM 5427 / NCIMB 11756 / RHM5</strain>
    </source>
</reference>
<dbReference type="eggNOG" id="COG2801">
    <property type="taxonomic scope" value="Bacteria"/>
</dbReference>
<dbReference type="Proteomes" id="UP000008467">
    <property type="component" value="Chromosome"/>
</dbReference>
<dbReference type="AlphaFoldDB" id="F2JIZ1"/>